<dbReference type="AlphaFoldDB" id="A0A1F6TYR8"/>
<feature type="chain" id="PRO_5009526902" description="Sialidase domain-containing protein" evidence="1">
    <location>
        <begin position="20"/>
        <end position="413"/>
    </location>
</feature>
<dbReference type="Proteomes" id="UP000179037">
    <property type="component" value="Unassembled WGS sequence"/>
</dbReference>
<evidence type="ECO:0008006" key="4">
    <source>
        <dbReference type="Google" id="ProtNLM"/>
    </source>
</evidence>
<dbReference type="SUPFAM" id="SSF50939">
    <property type="entry name" value="Sialidases"/>
    <property type="match status" value="1"/>
</dbReference>
<sequence length="413" mass="44744">MRCKYCLALLLSLSPPIHAAGWDFGAKIPVAPIAESNVFQHLDATGRKSMAVSGNTLAVVWEDNRDGSPQAHVALKIMDKDVFSEARRISAGKSAFGPTILALRPDRFLVGWEQDNAVWTRLVAPQGLGPSLKLSGKDATQIALATHDGQRVVAVWCQRAGKFNRVVAHELKIGIEGGIVNAGKPKPVDAKPPVDDQSSPTVVVTKKGTLVAWEDRRRKHTVLSYSHATPGGSFSAPQLLNEVVKKSDRYGRGSGVTRVALDVYGEDRIAATWMDKRGDQTGYDIYAAFSEDGGRRFGVNELVQDSFADQYAQWHPAIAGDAAGRVIVAWDDDRDDVSSIWLAWKTRYGWSMNFSPPVASGDGEKTSPSITLDARGNLHLIWLGQEAENGPGRVMYSMGSNSGAAPRQAQPSK</sequence>
<name>A0A1F6TYR8_9PROT</name>
<feature type="signal peptide" evidence="1">
    <location>
        <begin position="1"/>
        <end position="19"/>
    </location>
</feature>
<dbReference type="EMBL" id="MFTC01000076">
    <property type="protein sequence ID" value="OGI50247.1"/>
    <property type="molecule type" value="Genomic_DNA"/>
</dbReference>
<comment type="caution">
    <text evidence="2">The sequence shown here is derived from an EMBL/GenBank/DDBJ whole genome shotgun (WGS) entry which is preliminary data.</text>
</comment>
<dbReference type="InterPro" id="IPR036278">
    <property type="entry name" value="Sialidase_sf"/>
</dbReference>
<proteinExistence type="predicted"/>
<reference evidence="2 3" key="1">
    <citation type="journal article" date="2016" name="Nat. Commun.">
        <title>Thousands of microbial genomes shed light on interconnected biogeochemical processes in an aquifer system.</title>
        <authorList>
            <person name="Anantharaman K."/>
            <person name="Brown C.T."/>
            <person name="Hug L.A."/>
            <person name="Sharon I."/>
            <person name="Castelle C.J."/>
            <person name="Probst A.J."/>
            <person name="Thomas B.C."/>
            <person name="Singh A."/>
            <person name="Wilkins M.J."/>
            <person name="Karaoz U."/>
            <person name="Brodie E.L."/>
            <person name="Williams K.H."/>
            <person name="Hubbard S.S."/>
            <person name="Banfield J.F."/>
        </authorList>
    </citation>
    <scope>NUCLEOTIDE SEQUENCE [LARGE SCALE GENOMIC DNA]</scope>
</reference>
<keyword evidence="1" id="KW-0732">Signal</keyword>
<accession>A0A1F6TYR8</accession>
<evidence type="ECO:0000313" key="3">
    <source>
        <dbReference type="Proteomes" id="UP000179037"/>
    </source>
</evidence>
<evidence type="ECO:0000313" key="2">
    <source>
        <dbReference type="EMBL" id="OGI50247.1"/>
    </source>
</evidence>
<dbReference type="STRING" id="1817768.A3A87_09770"/>
<evidence type="ECO:0000256" key="1">
    <source>
        <dbReference type="SAM" id="SignalP"/>
    </source>
</evidence>
<gene>
    <name evidence="2" type="ORF">A3A87_09770</name>
</gene>
<protein>
    <recommendedName>
        <fullName evidence="4">Sialidase domain-containing protein</fullName>
    </recommendedName>
</protein>
<organism evidence="2 3">
    <name type="scientific">Candidatus Muproteobacteria bacterium RIFCSPLOWO2_01_FULL_60_18</name>
    <dbReference type="NCBI Taxonomy" id="1817768"/>
    <lineage>
        <taxon>Bacteria</taxon>
        <taxon>Pseudomonadati</taxon>
        <taxon>Pseudomonadota</taxon>
        <taxon>Candidatus Muproteobacteria</taxon>
    </lineage>
</organism>